<evidence type="ECO:0000313" key="5">
    <source>
        <dbReference type="Proteomes" id="UP001224997"/>
    </source>
</evidence>
<reference evidence="4 5" key="1">
    <citation type="submission" date="2023-08" db="EMBL/GenBank/DDBJ databases">
        <authorList>
            <person name="Park J.-S."/>
        </authorList>
    </citation>
    <scope>NUCLEOTIDE SEQUENCE [LARGE SCALE GENOMIC DNA]</scope>
    <source>
        <strain evidence="4 5">2205BS29-5</strain>
    </source>
</reference>
<dbReference type="Pfam" id="PF01266">
    <property type="entry name" value="DAO"/>
    <property type="match status" value="1"/>
</dbReference>
<accession>A0ABT9JC63</accession>
<dbReference type="Proteomes" id="UP001224997">
    <property type="component" value="Unassembled WGS sequence"/>
</dbReference>
<gene>
    <name evidence="4" type="ORF">Q5Y72_06495</name>
</gene>
<keyword evidence="1" id="KW-0560">Oxidoreductase</keyword>
<dbReference type="InterPro" id="IPR006076">
    <property type="entry name" value="FAD-dep_OxRdtase"/>
</dbReference>
<dbReference type="SUPFAM" id="SSF51905">
    <property type="entry name" value="FAD/NAD(P)-binding domain"/>
    <property type="match status" value="1"/>
</dbReference>
<evidence type="ECO:0000313" key="4">
    <source>
        <dbReference type="EMBL" id="MDP5306737.1"/>
    </source>
</evidence>
<evidence type="ECO:0000259" key="3">
    <source>
        <dbReference type="Pfam" id="PF01266"/>
    </source>
</evidence>
<dbReference type="InterPro" id="IPR036188">
    <property type="entry name" value="FAD/NAD-bd_sf"/>
</dbReference>
<organism evidence="4 5">
    <name type="scientific">Paracoccus spongiarum</name>
    <dbReference type="NCBI Taxonomy" id="3064387"/>
    <lineage>
        <taxon>Bacteria</taxon>
        <taxon>Pseudomonadati</taxon>
        <taxon>Pseudomonadota</taxon>
        <taxon>Alphaproteobacteria</taxon>
        <taxon>Rhodobacterales</taxon>
        <taxon>Paracoccaceae</taxon>
        <taxon>Paracoccus</taxon>
    </lineage>
</organism>
<dbReference type="Gene3D" id="3.30.9.10">
    <property type="entry name" value="D-Amino Acid Oxidase, subunit A, domain 2"/>
    <property type="match status" value="1"/>
</dbReference>
<proteinExistence type="predicted"/>
<evidence type="ECO:0000256" key="1">
    <source>
        <dbReference type="ARBA" id="ARBA00023002"/>
    </source>
</evidence>
<protein>
    <submittedName>
        <fullName evidence="4">FAD-dependent oxidoreductase</fullName>
    </submittedName>
</protein>
<feature type="region of interest" description="Disordered" evidence="2">
    <location>
        <begin position="128"/>
        <end position="155"/>
    </location>
</feature>
<feature type="domain" description="FAD dependent oxidoreductase" evidence="3">
    <location>
        <begin position="2"/>
        <end position="128"/>
    </location>
</feature>
<evidence type="ECO:0000256" key="2">
    <source>
        <dbReference type="SAM" id="MobiDB-lite"/>
    </source>
</evidence>
<name>A0ABT9JC63_9RHOB</name>
<sequence>MSRACVERLVADERVDCDFGLCGRFLAAHSPHAFAVMRAAAARLPEGLPSRVSVIDRDRQRDKIGSDRCHGGGVHQYHAPPDAGRYHAGLPRPAGAAGVQVAAQTRALSLTAEEAGVRVVTPRGTIRAGDAVRQRTAMPTGCRPGIGGGSSPPAA</sequence>
<keyword evidence="5" id="KW-1185">Reference proteome</keyword>
<dbReference type="RefSeq" id="WP_305962659.1">
    <property type="nucleotide sequence ID" value="NZ_JAVAMQ010000004.1"/>
</dbReference>
<dbReference type="EMBL" id="JAVAMQ010000004">
    <property type="protein sequence ID" value="MDP5306737.1"/>
    <property type="molecule type" value="Genomic_DNA"/>
</dbReference>
<dbReference type="Gene3D" id="3.50.50.60">
    <property type="entry name" value="FAD/NAD(P)-binding domain"/>
    <property type="match status" value="1"/>
</dbReference>
<feature type="compositionally biased region" description="Gly residues" evidence="2">
    <location>
        <begin position="144"/>
        <end position="155"/>
    </location>
</feature>
<comment type="caution">
    <text evidence="4">The sequence shown here is derived from an EMBL/GenBank/DDBJ whole genome shotgun (WGS) entry which is preliminary data.</text>
</comment>